<sequence>MNSYISTVSKLSKDVISRIKGFDRFNLTEQQATLIDELIPDENLRKRYIKNGLCE</sequence>
<gene>
    <name evidence="1" type="ORF">FMOSSE_LOCUS11290</name>
</gene>
<name>A0A9N9DPM9_FUNMO</name>
<evidence type="ECO:0000313" key="2">
    <source>
        <dbReference type="Proteomes" id="UP000789375"/>
    </source>
</evidence>
<proteinExistence type="predicted"/>
<feature type="non-terminal residue" evidence="1">
    <location>
        <position position="55"/>
    </location>
</feature>
<comment type="caution">
    <text evidence="1">The sequence shown here is derived from an EMBL/GenBank/DDBJ whole genome shotgun (WGS) entry which is preliminary data.</text>
</comment>
<reference evidence="1" key="1">
    <citation type="submission" date="2021-06" db="EMBL/GenBank/DDBJ databases">
        <authorList>
            <person name="Kallberg Y."/>
            <person name="Tangrot J."/>
            <person name="Rosling A."/>
        </authorList>
    </citation>
    <scope>NUCLEOTIDE SEQUENCE</scope>
    <source>
        <strain evidence="1">87-6 pot B 2015</strain>
    </source>
</reference>
<dbReference type="AlphaFoldDB" id="A0A9N9DPM9"/>
<keyword evidence="2" id="KW-1185">Reference proteome</keyword>
<evidence type="ECO:0000313" key="1">
    <source>
        <dbReference type="EMBL" id="CAG8647209.1"/>
    </source>
</evidence>
<dbReference type="EMBL" id="CAJVPP010004288">
    <property type="protein sequence ID" value="CAG8647209.1"/>
    <property type="molecule type" value="Genomic_DNA"/>
</dbReference>
<dbReference type="Proteomes" id="UP000789375">
    <property type="component" value="Unassembled WGS sequence"/>
</dbReference>
<organism evidence="1 2">
    <name type="scientific">Funneliformis mosseae</name>
    <name type="common">Endomycorrhizal fungus</name>
    <name type="synonym">Glomus mosseae</name>
    <dbReference type="NCBI Taxonomy" id="27381"/>
    <lineage>
        <taxon>Eukaryota</taxon>
        <taxon>Fungi</taxon>
        <taxon>Fungi incertae sedis</taxon>
        <taxon>Mucoromycota</taxon>
        <taxon>Glomeromycotina</taxon>
        <taxon>Glomeromycetes</taxon>
        <taxon>Glomerales</taxon>
        <taxon>Glomeraceae</taxon>
        <taxon>Funneliformis</taxon>
    </lineage>
</organism>
<protein>
    <submittedName>
        <fullName evidence="1">2598_t:CDS:1</fullName>
    </submittedName>
</protein>
<accession>A0A9N9DPM9</accession>